<accession>A0A0A9AUT0</accession>
<evidence type="ECO:0000313" key="1">
    <source>
        <dbReference type="EMBL" id="JAD52645.1"/>
    </source>
</evidence>
<dbReference type="EMBL" id="GBRH01245250">
    <property type="protein sequence ID" value="JAD52645.1"/>
    <property type="molecule type" value="Transcribed_RNA"/>
</dbReference>
<protein>
    <submittedName>
        <fullName evidence="1">Uncharacterized protein</fullName>
    </submittedName>
</protein>
<dbReference type="AlphaFoldDB" id="A0A0A9AUT0"/>
<reference evidence="1" key="2">
    <citation type="journal article" date="2015" name="Data Brief">
        <title>Shoot transcriptome of the giant reed, Arundo donax.</title>
        <authorList>
            <person name="Barrero R.A."/>
            <person name="Guerrero F.D."/>
            <person name="Moolhuijzen P."/>
            <person name="Goolsby J.A."/>
            <person name="Tidwell J."/>
            <person name="Bellgard S.E."/>
            <person name="Bellgard M.I."/>
        </authorList>
    </citation>
    <scope>NUCLEOTIDE SEQUENCE</scope>
    <source>
        <tissue evidence="1">Shoot tissue taken approximately 20 cm above the soil surface</tissue>
    </source>
</reference>
<reference evidence="1" key="1">
    <citation type="submission" date="2014-09" db="EMBL/GenBank/DDBJ databases">
        <authorList>
            <person name="Magalhaes I.L.F."/>
            <person name="Oliveira U."/>
            <person name="Santos F.R."/>
            <person name="Vidigal T.H.D.A."/>
            <person name="Brescovit A.D."/>
            <person name="Santos A.J."/>
        </authorList>
    </citation>
    <scope>NUCLEOTIDE SEQUENCE</scope>
    <source>
        <tissue evidence="1">Shoot tissue taken approximately 20 cm above the soil surface</tissue>
    </source>
</reference>
<name>A0A0A9AUT0_ARUDO</name>
<organism evidence="1">
    <name type="scientific">Arundo donax</name>
    <name type="common">Giant reed</name>
    <name type="synonym">Donax arundinaceus</name>
    <dbReference type="NCBI Taxonomy" id="35708"/>
    <lineage>
        <taxon>Eukaryota</taxon>
        <taxon>Viridiplantae</taxon>
        <taxon>Streptophyta</taxon>
        <taxon>Embryophyta</taxon>
        <taxon>Tracheophyta</taxon>
        <taxon>Spermatophyta</taxon>
        <taxon>Magnoliopsida</taxon>
        <taxon>Liliopsida</taxon>
        <taxon>Poales</taxon>
        <taxon>Poaceae</taxon>
        <taxon>PACMAD clade</taxon>
        <taxon>Arundinoideae</taxon>
        <taxon>Arundineae</taxon>
        <taxon>Arundo</taxon>
    </lineage>
</organism>
<sequence length="26" mass="2626">MGVQCTNCTNVGCSSAVPLPTSLTKN</sequence>
<proteinExistence type="predicted"/>